<feature type="transmembrane region" description="Helical" evidence="9">
    <location>
        <begin position="36"/>
        <end position="55"/>
    </location>
</feature>
<keyword evidence="5 11" id="KW-0418">Kinase</keyword>
<dbReference type="InterPro" id="IPR011712">
    <property type="entry name" value="Sig_transdc_His_kin_sub3_dim/P"/>
</dbReference>
<evidence type="ECO:0000256" key="5">
    <source>
        <dbReference type="ARBA" id="ARBA00022777"/>
    </source>
</evidence>
<keyword evidence="4 9" id="KW-0812">Transmembrane</keyword>
<comment type="subcellular location">
    <subcellularLocation>
        <location evidence="1">Cell membrane</location>
        <topology evidence="1">Multi-pass membrane protein</topology>
    </subcellularLocation>
</comment>
<organism evidence="11">
    <name type="scientific">uncultured Mycobacterium sp</name>
    <dbReference type="NCBI Taxonomy" id="171292"/>
    <lineage>
        <taxon>Bacteria</taxon>
        <taxon>Bacillati</taxon>
        <taxon>Actinomycetota</taxon>
        <taxon>Actinomycetes</taxon>
        <taxon>Mycobacteriales</taxon>
        <taxon>Mycobacteriaceae</taxon>
        <taxon>Mycobacterium</taxon>
        <taxon>environmental samples</taxon>
    </lineage>
</organism>
<dbReference type="InterPro" id="IPR050482">
    <property type="entry name" value="Sensor_HK_TwoCompSys"/>
</dbReference>
<dbReference type="EMBL" id="FLQS01000063">
    <property type="protein sequence ID" value="SBS78985.1"/>
    <property type="molecule type" value="Genomic_DNA"/>
</dbReference>
<dbReference type="AlphaFoldDB" id="A0A1Y5PJZ2"/>
<keyword evidence="8 9" id="KW-0472">Membrane</keyword>
<feature type="transmembrane region" description="Helical" evidence="9">
    <location>
        <begin position="64"/>
        <end position="83"/>
    </location>
</feature>
<feature type="transmembrane region" description="Helical" evidence="9">
    <location>
        <begin position="103"/>
        <end position="126"/>
    </location>
</feature>
<feature type="domain" description="Histidine kinase" evidence="10">
    <location>
        <begin position="231"/>
        <end position="412"/>
    </location>
</feature>
<protein>
    <submittedName>
        <fullName evidence="11">Integral membrane sensor signal transduction histidine kinase</fullName>
    </submittedName>
</protein>
<sequence>MIGPRRSPKPCVGACLSNLPAPLARAADYLGTEPVRVAAVLRLPLIVLIALLVWIEGVDHWLPAVYWSVLIVYTVTAAVWLSVVLRRPLQWWFGWASTAIDVVAVLAMCVASGGATSWLLPIFFLIPITVAFLDRPEITALIGASTALGYLGAWIFYSKHDDTMGLPNIVYVQVGCLAWLALATTALCLVLARRRARVRSLLEVRRRLVSESMQADERNNRRLSEQLHDGPLQNLLAARLDLEDLRDQPSETGFERVEEALQDAINQLRSAVSTLHPQVLAQVGLGAALRELVGQYERRWNVTIDCAVEEVGKPSSQALLYRAARELLANAHKHSRATRLRVELDPAPGSLVLRVVDNGVGFDPAVLDHKVAEGHIGLSSLLVGVEAMGGSVQLVDTAGGGTTAIVTVPDTDISTERD</sequence>
<keyword evidence="3" id="KW-0808">Transferase</keyword>
<accession>A0A1Y5PJZ2</accession>
<dbReference type="Pfam" id="PF07730">
    <property type="entry name" value="HisKA_3"/>
    <property type="match status" value="1"/>
</dbReference>
<gene>
    <name evidence="11" type="ORF">MHPYR_660014</name>
</gene>
<dbReference type="PANTHER" id="PTHR24421:SF37">
    <property type="entry name" value="SENSOR HISTIDINE KINASE NARS"/>
    <property type="match status" value="1"/>
</dbReference>
<keyword evidence="6 9" id="KW-1133">Transmembrane helix</keyword>
<name>A0A1Y5PJZ2_9MYCO</name>
<dbReference type="InterPro" id="IPR005467">
    <property type="entry name" value="His_kinase_dom"/>
</dbReference>
<evidence type="ECO:0000256" key="2">
    <source>
        <dbReference type="ARBA" id="ARBA00022475"/>
    </source>
</evidence>
<keyword evidence="2" id="KW-1003">Cell membrane</keyword>
<dbReference type="GO" id="GO:0000155">
    <property type="term" value="F:phosphorelay sensor kinase activity"/>
    <property type="evidence" value="ECO:0007669"/>
    <property type="project" value="InterPro"/>
</dbReference>
<evidence type="ECO:0000256" key="7">
    <source>
        <dbReference type="ARBA" id="ARBA00023012"/>
    </source>
</evidence>
<dbReference type="PROSITE" id="PS50109">
    <property type="entry name" value="HIS_KIN"/>
    <property type="match status" value="1"/>
</dbReference>
<evidence type="ECO:0000256" key="6">
    <source>
        <dbReference type="ARBA" id="ARBA00022989"/>
    </source>
</evidence>
<dbReference type="Gene3D" id="3.30.565.10">
    <property type="entry name" value="Histidine kinase-like ATPase, C-terminal domain"/>
    <property type="match status" value="1"/>
</dbReference>
<evidence type="ECO:0000256" key="3">
    <source>
        <dbReference type="ARBA" id="ARBA00022679"/>
    </source>
</evidence>
<dbReference type="CDD" id="cd16917">
    <property type="entry name" value="HATPase_UhpB-NarQ-NarX-like"/>
    <property type="match status" value="1"/>
</dbReference>
<dbReference type="SMART" id="SM00387">
    <property type="entry name" value="HATPase_c"/>
    <property type="match status" value="1"/>
</dbReference>
<evidence type="ECO:0000313" key="11">
    <source>
        <dbReference type="EMBL" id="SBS78985.1"/>
    </source>
</evidence>
<dbReference type="InterPro" id="IPR003594">
    <property type="entry name" value="HATPase_dom"/>
</dbReference>
<proteinExistence type="predicted"/>
<evidence type="ECO:0000259" key="10">
    <source>
        <dbReference type="PROSITE" id="PS50109"/>
    </source>
</evidence>
<dbReference type="SUPFAM" id="SSF55874">
    <property type="entry name" value="ATPase domain of HSP90 chaperone/DNA topoisomerase II/histidine kinase"/>
    <property type="match status" value="1"/>
</dbReference>
<dbReference type="GO" id="GO:0005886">
    <property type="term" value="C:plasma membrane"/>
    <property type="evidence" value="ECO:0007669"/>
    <property type="project" value="UniProtKB-SubCell"/>
</dbReference>
<feature type="transmembrane region" description="Helical" evidence="9">
    <location>
        <begin position="138"/>
        <end position="157"/>
    </location>
</feature>
<reference evidence="11" key="1">
    <citation type="submission" date="2016-03" db="EMBL/GenBank/DDBJ databases">
        <authorList>
            <person name="Ploux O."/>
        </authorList>
    </citation>
    <scope>NUCLEOTIDE SEQUENCE</scope>
    <source>
        <strain evidence="11">UC10</strain>
    </source>
</reference>
<feature type="transmembrane region" description="Helical" evidence="9">
    <location>
        <begin position="169"/>
        <end position="192"/>
    </location>
</feature>
<evidence type="ECO:0000256" key="1">
    <source>
        <dbReference type="ARBA" id="ARBA00004651"/>
    </source>
</evidence>
<dbReference type="GO" id="GO:0046983">
    <property type="term" value="F:protein dimerization activity"/>
    <property type="evidence" value="ECO:0007669"/>
    <property type="project" value="InterPro"/>
</dbReference>
<dbReference type="Pfam" id="PF02518">
    <property type="entry name" value="HATPase_c"/>
    <property type="match status" value="1"/>
</dbReference>
<evidence type="ECO:0000256" key="4">
    <source>
        <dbReference type="ARBA" id="ARBA00022692"/>
    </source>
</evidence>
<evidence type="ECO:0000256" key="9">
    <source>
        <dbReference type="SAM" id="Phobius"/>
    </source>
</evidence>
<dbReference type="PANTHER" id="PTHR24421">
    <property type="entry name" value="NITRATE/NITRITE SENSOR PROTEIN NARX-RELATED"/>
    <property type="match status" value="1"/>
</dbReference>
<keyword evidence="7" id="KW-0902">Two-component regulatory system</keyword>
<dbReference type="InterPro" id="IPR036890">
    <property type="entry name" value="HATPase_C_sf"/>
</dbReference>
<evidence type="ECO:0000256" key="8">
    <source>
        <dbReference type="ARBA" id="ARBA00023136"/>
    </source>
</evidence>